<feature type="domain" description="RabBD" evidence="6">
    <location>
        <begin position="63"/>
        <end position="119"/>
    </location>
</feature>
<keyword evidence="3" id="KW-0472">Membrane</keyword>
<dbReference type="SUPFAM" id="SSF57903">
    <property type="entry name" value="FYVE/PHD zinc finger"/>
    <property type="match status" value="1"/>
</dbReference>
<feature type="domain" description="C2" evidence="5">
    <location>
        <begin position="597"/>
        <end position="735"/>
    </location>
</feature>
<feature type="region of interest" description="Disordered" evidence="4">
    <location>
        <begin position="288"/>
        <end position="311"/>
    </location>
</feature>
<dbReference type="PANTHER" id="PTHR45716:SF2">
    <property type="entry name" value="BITESIZE, ISOFORM I"/>
    <property type="match status" value="1"/>
</dbReference>
<keyword evidence="2" id="KW-0677">Repeat</keyword>
<evidence type="ECO:0008006" key="9">
    <source>
        <dbReference type="Google" id="ProtNLM"/>
    </source>
</evidence>
<reference evidence="7" key="1">
    <citation type="submission" date="2022-06" db="EMBL/GenBank/DDBJ databases">
        <authorList>
            <person name="Berger JAMES D."/>
            <person name="Berger JAMES D."/>
        </authorList>
    </citation>
    <scope>NUCLEOTIDE SEQUENCE [LARGE SCALE GENOMIC DNA]</scope>
</reference>
<dbReference type="GO" id="GO:0005886">
    <property type="term" value="C:plasma membrane"/>
    <property type="evidence" value="ECO:0007669"/>
    <property type="project" value="TreeGrafter"/>
</dbReference>
<keyword evidence="7" id="KW-1185">Reference proteome</keyword>
<dbReference type="GO" id="GO:0031267">
    <property type="term" value="F:small GTPase binding"/>
    <property type="evidence" value="ECO:0007669"/>
    <property type="project" value="InterPro"/>
</dbReference>
<evidence type="ECO:0000313" key="8">
    <source>
        <dbReference type="WBParaSite" id="TREG1_19050.4"/>
    </source>
</evidence>
<feature type="compositionally biased region" description="Low complexity" evidence="4">
    <location>
        <begin position="43"/>
        <end position="56"/>
    </location>
</feature>
<dbReference type="Gene3D" id="2.60.40.150">
    <property type="entry name" value="C2 domain"/>
    <property type="match status" value="2"/>
</dbReference>
<organism evidence="7 8">
    <name type="scientific">Trichobilharzia regenti</name>
    <name type="common">Nasal bird schistosome</name>
    <dbReference type="NCBI Taxonomy" id="157069"/>
    <lineage>
        <taxon>Eukaryota</taxon>
        <taxon>Metazoa</taxon>
        <taxon>Spiralia</taxon>
        <taxon>Lophotrochozoa</taxon>
        <taxon>Platyhelminthes</taxon>
        <taxon>Trematoda</taxon>
        <taxon>Digenea</taxon>
        <taxon>Strigeidida</taxon>
        <taxon>Schistosomatoidea</taxon>
        <taxon>Schistosomatidae</taxon>
        <taxon>Trichobilharzia</taxon>
    </lineage>
</organism>
<dbReference type="GO" id="GO:0006886">
    <property type="term" value="P:intracellular protein transport"/>
    <property type="evidence" value="ECO:0007669"/>
    <property type="project" value="InterPro"/>
</dbReference>
<dbReference type="CDD" id="cd08521">
    <property type="entry name" value="C2A_SLP"/>
    <property type="match status" value="1"/>
</dbReference>
<feature type="compositionally biased region" description="Polar residues" evidence="4">
    <location>
        <begin position="296"/>
        <end position="311"/>
    </location>
</feature>
<dbReference type="WBParaSite" id="TREG1_19050.4">
    <property type="protein sequence ID" value="TREG1_19050.4"/>
    <property type="gene ID" value="TREG1_19050"/>
</dbReference>
<feature type="region of interest" description="Disordered" evidence="4">
    <location>
        <begin position="1"/>
        <end position="69"/>
    </location>
</feature>
<comment type="subcellular location">
    <subcellularLocation>
        <location evidence="1">Membrane</location>
    </subcellularLocation>
</comment>
<dbReference type="FunFam" id="2.60.40.150:FF:000006">
    <property type="entry name" value="Synaptotagmin-like 5, isoform CRA_a"/>
    <property type="match status" value="1"/>
</dbReference>
<evidence type="ECO:0000313" key="7">
    <source>
        <dbReference type="Proteomes" id="UP000050795"/>
    </source>
</evidence>
<dbReference type="InterPro" id="IPR041282">
    <property type="entry name" value="FYVE_2"/>
</dbReference>
<dbReference type="AlphaFoldDB" id="A0AA85JF73"/>
<reference evidence="8" key="2">
    <citation type="submission" date="2023-11" db="UniProtKB">
        <authorList>
            <consortium name="WormBaseParasite"/>
        </authorList>
    </citation>
    <scope>IDENTIFICATION</scope>
</reference>
<sequence>MPHPNIKSSALARSPVSSQLNIRSRSNSPTHALSSRTLNSLNQDSQSLTSLRSTRSYPRKGSTLGNANLTAEEQKHLEEVLARFDKFRQIEDARVKQLRQEMIDKQKVRIKNSESIGEGRCNNCNALFVPILQPATQCVNCQGQFCRTCTEKLPNTNIVMCKFCRFETLHKCKLGVWFTEQLKLARACGRVRGVSGPEALRSSMLRIQRESRTNTPIQSQEVNTHGMSKQPKSLHNSQSLVDSGYVPQRTHSWIDDEVCPAGDKDHMTSSLSQSSSLQIRKALLSGEESTHLHHQNAGQSSSECYSPSLASETASNTERKIACSVTDLRQNKIASKHQKRLDSDAGSRSNLSIASGVYRDSIHKSPAKPNPPNVLTVEHRSKCSSLNSVELIHSCRHETMSLPKTNETFVNEIYDSNLKPSPSVYPLFNDILRKNHISHGSSLSIYSERESSYTHGIHISGDLLLIMFYDDAQNALRVSIKQARNLAIADKKHNTTNPYVKSYLLPDRTKGSKRKTSHKKETCNPVFDEEFKYHILRQDLASRTLQVSVWHYNALGVNLFLGEILLPLAFHPFDQTSHWYTLGERRLVPAASHLQIHRGEVILAVKLVPGEVGSGLCEIHVWIKSAKGLSTSTGGKAPKKDNVDPYVKIYLLPSKERSSKQKTKVVRKNNNPEWNQAIIYRDISLTSVKDIGIEVSIWDHDRFSSNDFLGGCRLNCGSLNQPWMDATHAERSVWMAMMERPNTWVEGTIQLRSNLN</sequence>
<feature type="compositionally biased region" description="Polar residues" evidence="4">
    <location>
        <begin position="213"/>
        <end position="239"/>
    </location>
</feature>
<dbReference type="InterPro" id="IPR043567">
    <property type="entry name" value="SYTL1-5_C2B"/>
</dbReference>
<dbReference type="CDD" id="cd04020">
    <property type="entry name" value="C2B_SLP_1-2-3-4"/>
    <property type="match status" value="1"/>
</dbReference>
<dbReference type="PROSITE" id="PS50004">
    <property type="entry name" value="C2"/>
    <property type="match status" value="2"/>
</dbReference>
<dbReference type="InterPro" id="IPR000008">
    <property type="entry name" value="C2_dom"/>
</dbReference>
<dbReference type="GO" id="GO:0070382">
    <property type="term" value="C:exocytic vesicle"/>
    <property type="evidence" value="ECO:0007669"/>
    <property type="project" value="TreeGrafter"/>
</dbReference>
<feature type="region of interest" description="Disordered" evidence="4">
    <location>
        <begin position="209"/>
        <end position="239"/>
    </location>
</feature>
<feature type="compositionally biased region" description="Polar residues" evidence="4">
    <location>
        <begin position="15"/>
        <end position="42"/>
    </location>
</feature>
<evidence type="ECO:0000259" key="5">
    <source>
        <dbReference type="PROSITE" id="PS50004"/>
    </source>
</evidence>
<dbReference type="PANTHER" id="PTHR45716">
    <property type="entry name" value="BITESIZE, ISOFORM I"/>
    <property type="match status" value="1"/>
</dbReference>
<protein>
    <recommendedName>
        <fullName evidence="9">Synaptotagmin-like protein 4</fullName>
    </recommendedName>
</protein>
<dbReference type="InterPro" id="IPR010911">
    <property type="entry name" value="Rab_BD"/>
</dbReference>
<dbReference type="GO" id="GO:0006887">
    <property type="term" value="P:exocytosis"/>
    <property type="evidence" value="ECO:0007669"/>
    <property type="project" value="TreeGrafter"/>
</dbReference>
<evidence type="ECO:0000256" key="1">
    <source>
        <dbReference type="ARBA" id="ARBA00004370"/>
    </source>
</evidence>
<proteinExistence type="predicted"/>
<dbReference type="Pfam" id="PF02318">
    <property type="entry name" value="FYVE_2"/>
    <property type="match status" value="1"/>
</dbReference>
<dbReference type="SMART" id="SM00239">
    <property type="entry name" value="C2"/>
    <property type="match status" value="2"/>
</dbReference>
<evidence type="ECO:0000256" key="3">
    <source>
        <dbReference type="ARBA" id="ARBA00023136"/>
    </source>
</evidence>
<dbReference type="InterPro" id="IPR011011">
    <property type="entry name" value="Znf_FYVE_PHD"/>
</dbReference>
<dbReference type="GO" id="GO:0042043">
    <property type="term" value="F:neurexin family protein binding"/>
    <property type="evidence" value="ECO:0007669"/>
    <property type="project" value="TreeGrafter"/>
</dbReference>
<accession>A0AA85JF73</accession>
<dbReference type="PROSITE" id="PS50916">
    <property type="entry name" value="RABBD"/>
    <property type="match status" value="1"/>
</dbReference>
<dbReference type="Pfam" id="PF00168">
    <property type="entry name" value="C2"/>
    <property type="match status" value="2"/>
</dbReference>
<evidence type="ECO:0000259" key="6">
    <source>
        <dbReference type="PROSITE" id="PS50916"/>
    </source>
</evidence>
<evidence type="ECO:0000256" key="4">
    <source>
        <dbReference type="SAM" id="MobiDB-lite"/>
    </source>
</evidence>
<dbReference type="InterPro" id="IPR013083">
    <property type="entry name" value="Znf_RING/FYVE/PHD"/>
</dbReference>
<feature type="domain" description="C2" evidence="5">
    <location>
        <begin position="459"/>
        <end position="580"/>
    </location>
</feature>
<evidence type="ECO:0000256" key="2">
    <source>
        <dbReference type="ARBA" id="ARBA00022737"/>
    </source>
</evidence>
<dbReference type="SUPFAM" id="SSF49562">
    <property type="entry name" value="C2 domain (Calcium/lipid-binding domain, CaLB)"/>
    <property type="match status" value="2"/>
</dbReference>
<dbReference type="Gene3D" id="3.30.40.10">
    <property type="entry name" value="Zinc/RING finger domain, C3HC4 (zinc finger)"/>
    <property type="match status" value="1"/>
</dbReference>
<name>A0AA85JF73_TRIRE</name>
<dbReference type="Proteomes" id="UP000050795">
    <property type="component" value="Unassembled WGS sequence"/>
</dbReference>
<dbReference type="InterPro" id="IPR035892">
    <property type="entry name" value="C2_domain_sf"/>
</dbReference>